<dbReference type="EMBL" id="KQ982711">
    <property type="protein sequence ID" value="KYQ51752.1"/>
    <property type="molecule type" value="Genomic_DNA"/>
</dbReference>
<name>A0A151WUZ5_9HYME</name>
<dbReference type="AlphaFoldDB" id="A0A151WUZ5"/>
<keyword evidence="2" id="KW-1185">Reference proteome</keyword>
<protein>
    <submittedName>
        <fullName evidence="1">Uncharacterized protein</fullName>
    </submittedName>
</protein>
<proteinExistence type="predicted"/>
<evidence type="ECO:0000313" key="1">
    <source>
        <dbReference type="EMBL" id="KYQ51752.1"/>
    </source>
</evidence>
<accession>A0A151WUZ5</accession>
<sequence>MVDVQLVVHYDSKVCSGFSDFLNEENHKSREELVLELVVALNVTLNVVEKDNVTQYQLDLMNRRIFNVRKYSRRCGALILGKTIGCAPGRPNPGGKRGGDFFCCCCVCGLLRPGGGLFAISPLSNSSTVQAFGKDNRG</sequence>
<evidence type="ECO:0000313" key="2">
    <source>
        <dbReference type="Proteomes" id="UP000075809"/>
    </source>
</evidence>
<reference evidence="1 2" key="1">
    <citation type="submission" date="2015-09" db="EMBL/GenBank/DDBJ databases">
        <title>Trachymyrmex zeteki WGS genome.</title>
        <authorList>
            <person name="Nygaard S."/>
            <person name="Hu H."/>
            <person name="Boomsma J."/>
            <person name="Zhang G."/>
        </authorList>
    </citation>
    <scope>NUCLEOTIDE SEQUENCE [LARGE SCALE GENOMIC DNA]</scope>
    <source>
        <strain evidence="1">Tzet28-1</strain>
        <tissue evidence="1">Whole body</tissue>
    </source>
</reference>
<gene>
    <name evidence="1" type="ORF">ALC60_09141</name>
</gene>
<dbReference type="Proteomes" id="UP000075809">
    <property type="component" value="Unassembled WGS sequence"/>
</dbReference>
<organism evidence="1 2">
    <name type="scientific">Mycetomoellerius zeteki</name>
    <dbReference type="NCBI Taxonomy" id="64791"/>
    <lineage>
        <taxon>Eukaryota</taxon>
        <taxon>Metazoa</taxon>
        <taxon>Ecdysozoa</taxon>
        <taxon>Arthropoda</taxon>
        <taxon>Hexapoda</taxon>
        <taxon>Insecta</taxon>
        <taxon>Pterygota</taxon>
        <taxon>Neoptera</taxon>
        <taxon>Endopterygota</taxon>
        <taxon>Hymenoptera</taxon>
        <taxon>Apocrita</taxon>
        <taxon>Aculeata</taxon>
        <taxon>Formicoidea</taxon>
        <taxon>Formicidae</taxon>
        <taxon>Myrmicinae</taxon>
        <taxon>Mycetomoellerius</taxon>
    </lineage>
</organism>